<dbReference type="InterPro" id="IPR009057">
    <property type="entry name" value="Homeodomain-like_sf"/>
</dbReference>
<accession>A0AAU7AYG7</accession>
<evidence type="ECO:0000259" key="3">
    <source>
        <dbReference type="PROSITE" id="PS50977"/>
    </source>
</evidence>
<dbReference type="AlphaFoldDB" id="A0AAU7AYG7"/>
<dbReference type="PROSITE" id="PS50977">
    <property type="entry name" value="HTH_TETR_2"/>
    <property type="match status" value="1"/>
</dbReference>
<dbReference type="PRINTS" id="PR00455">
    <property type="entry name" value="HTHTETR"/>
</dbReference>
<evidence type="ECO:0000256" key="2">
    <source>
        <dbReference type="PROSITE-ProRule" id="PRU00335"/>
    </source>
</evidence>
<dbReference type="InterPro" id="IPR049513">
    <property type="entry name" value="TetR_C_40"/>
</dbReference>
<feature type="domain" description="HTH tetR-type" evidence="3">
    <location>
        <begin position="34"/>
        <end position="94"/>
    </location>
</feature>
<feature type="DNA-binding region" description="H-T-H motif" evidence="2">
    <location>
        <begin position="57"/>
        <end position="76"/>
    </location>
</feature>
<gene>
    <name evidence="4" type="ORF">DSM112329_03668</name>
</gene>
<dbReference type="KEGG" id="parq:DSM112329_03668"/>
<dbReference type="GO" id="GO:0003677">
    <property type="term" value="F:DNA binding"/>
    <property type="evidence" value="ECO:0007669"/>
    <property type="project" value="UniProtKB-UniRule"/>
</dbReference>
<keyword evidence="1 2" id="KW-0238">DNA-binding</keyword>
<dbReference type="SUPFAM" id="SSF46689">
    <property type="entry name" value="Homeodomain-like"/>
    <property type="match status" value="1"/>
</dbReference>
<evidence type="ECO:0000313" key="4">
    <source>
        <dbReference type="EMBL" id="XAY06790.1"/>
    </source>
</evidence>
<dbReference type="EMBL" id="CP114014">
    <property type="protein sequence ID" value="XAY06790.1"/>
    <property type="molecule type" value="Genomic_DNA"/>
</dbReference>
<dbReference type="InterPro" id="IPR001647">
    <property type="entry name" value="HTH_TetR"/>
</dbReference>
<name>A0AAU7AYG7_9ACTN</name>
<dbReference type="Pfam" id="PF21306">
    <property type="entry name" value="TetR_C_40"/>
    <property type="match status" value="1"/>
</dbReference>
<dbReference type="InterPro" id="IPR050624">
    <property type="entry name" value="HTH-type_Tx_Regulator"/>
</dbReference>
<proteinExistence type="predicted"/>
<dbReference type="PANTHER" id="PTHR43479:SF11">
    <property type="entry name" value="ACREF_ENVCD OPERON REPRESSOR-RELATED"/>
    <property type="match status" value="1"/>
</dbReference>
<sequence>MCQDHHRAIRHRVAYGAEQMTEVPTVDRQLRRREQTRRRLIVAARELISAKGVAGLRIADITDTADVGRGSFYNHFASKEDLVDAVVRETIRDLAAQIVAGADESGDAAVAASAADRRFIRLAYDDVDDARLFVNLAHENIFEDSVGPFALRALEVGVASGRFTIPNLEMALIVLTGSALTLMRLILDGRAPADADVLHAEAMLTMFGVPAEEAHRIARLPL</sequence>
<reference evidence="4" key="1">
    <citation type="submission" date="2022-12" db="EMBL/GenBank/DDBJ databases">
        <title>Paraconexibacter alkalitolerans sp. nov. and Baekduia alba sp. nov., isolated from soil and emended description of the genera Paraconexibacter (Chun et al., 2020) and Baekduia (An et al., 2020).</title>
        <authorList>
            <person name="Vieira S."/>
            <person name="Huber K.J."/>
            <person name="Geppert A."/>
            <person name="Wolf J."/>
            <person name="Neumann-Schaal M."/>
            <person name="Muesken M."/>
            <person name="Overmann J."/>
        </authorList>
    </citation>
    <scope>NUCLEOTIDE SEQUENCE</scope>
    <source>
        <strain evidence="4">AEG42_29</strain>
    </source>
</reference>
<dbReference type="Gene3D" id="1.10.357.10">
    <property type="entry name" value="Tetracycline Repressor, domain 2"/>
    <property type="match status" value="1"/>
</dbReference>
<evidence type="ECO:0000256" key="1">
    <source>
        <dbReference type="ARBA" id="ARBA00023125"/>
    </source>
</evidence>
<dbReference type="PANTHER" id="PTHR43479">
    <property type="entry name" value="ACREF/ENVCD OPERON REPRESSOR-RELATED"/>
    <property type="match status" value="1"/>
</dbReference>
<organism evidence="4">
    <name type="scientific">Paraconexibacter sp. AEG42_29</name>
    <dbReference type="NCBI Taxonomy" id="2997339"/>
    <lineage>
        <taxon>Bacteria</taxon>
        <taxon>Bacillati</taxon>
        <taxon>Actinomycetota</taxon>
        <taxon>Thermoleophilia</taxon>
        <taxon>Solirubrobacterales</taxon>
        <taxon>Paraconexibacteraceae</taxon>
        <taxon>Paraconexibacter</taxon>
    </lineage>
</organism>
<dbReference type="Pfam" id="PF00440">
    <property type="entry name" value="TetR_N"/>
    <property type="match status" value="1"/>
</dbReference>
<protein>
    <recommendedName>
        <fullName evidence="3">HTH tetR-type domain-containing protein</fullName>
    </recommendedName>
</protein>